<evidence type="ECO:0000256" key="2">
    <source>
        <dbReference type="ARBA" id="ARBA00022801"/>
    </source>
</evidence>
<dbReference type="Gene3D" id="1.50.10.10">
    <property type="match status" value="1"/>
</dbReference>
<dbReference type="GO" id="GO:0004650">
    <property type="term" value="F:polygalacturonase activity"/>
    <property type="evidence" value="ECO:0007669"/>
    <property type="project" value="InterPro"/>
</dbReference>
<dbReference type="AlphaFoldDB" id="A0A4R3P0S8"/>
<dbReference type="SUPFAM" id="SSF48208">
    <property type="entry name" value="Six-hairpin glycosidases"/>
    <property type="match status" value="1"/>
</dbReference>
<dbReference type="GO" id="GO:0005975">
    <property type="term" value="P:carbohydrate metabolic process"/>
    <property type="evidence" value="ECO:0007669"/>
    <property type="project" value="InterPro"/>
</dbReference>
<proteinExistence type="inferred from homology"/>
<dbReference type="InterPro" id="IPR008928">
    <property type="entry name" value="6-hairpin_glycosidase_sf"/>
</dbReference>
<dbReference type="PROSITE" id="PS00502">
    <property type="entry name" value="POLYGALACTURONASE"/>
    <property type="match status" value="1"/>
</dbReference>
<comment type="similarity">
    <text evidence="1 4">Belongs to the glycosyl hydrolase 28 family.</text>
</comment>
<comment type="caution">
    <text evidence="5">The sequence shown here is derived from an EMBL/GenBank/DDBJ whole genome shotgun (WGS) entry which is preliminary data.</text>
</comment>
<evidence type="ECO:0000313" key="5">
    <source>
        <dbReference type="EMBL" id="TCT39549.1"/>
    </source>
</evidence>
<dbReference type="Proteomes" id="UP000295097">
    <property type="component" value="Unassembled WGS sequence"/>
</dbReference>
<dbReference type="Gene3D" id="2.160.20.10">
    <property type="entry name" value="Single-stranded right-handed beta-helix, Pectin lyase-like"/>
    <property type="match status" value="1"/>
</dbReference>
<dbReference type="InterPro" id="IPR012334">
    <property type="entry name" value="Pectin_lyas_fold"/>
</dbReference>
<dbReference type="PANTHER" id="PTHR31339:SF9">
    <property type="entry name" value="PLASMIN AND FIBRONECTIN-BINDING PROTEIN A"/>
    <property type="match status" value="1"/>
</dbReference>
<keyword evidence="2 4" id="KW-0378">Hydrolase</keyword>
<evidence type="ECO:0000313" key="6">
    <source>
        <dbReference type="Proteomes" id="UP000295097"/>
    </source>
</evidence>
<accession>A0A4R3P0S8</accession>
<dbReference type="InterPro" id="IPR012341">
    <property type="entry name" value="6hp_glycosidase-like_sf"/>
</dbReference>
<dbReference type="RefSeq" id="WP_348633696.1">
    <property type="nucleotide sequence ID" value="NZ_SMAR01000012.1"/>
</dbReference>
<organism evidence="5 6">
    <name type="scientific">Martelella mediterranea</name>
    <dbReference type="NCBI Taxonomy" id="293089"/>
    <lineage>
        <taxon>Bacteria</taxon>
        <taxon>Pseudomonadati</taxon>
        <taxon>Pseudomonadota</taxon>
        <taxon>Alphaproteobacteria</taxon>
        <taxon>Hyphomicrobiales</taxon>
        <taxon>Aurantimonadaceae</taxon>
        <taxon>Martelella</taxon>
    </lineage>
</organism>
<evidence type="ECO:0000256" key="1">
    <source>
        <dbReference type="ARBA" id="ARBA00008834"/>
    </source>
</evidence>
<dbReference type="InterPro" id="IPR000743">
    <property type="entry name" value="Glyco_hydro_28"/>
</dbReference>
<reference evidence="5 6" key="1">
    <citation type="submission" date="2019-03" db="EMBL/GenBank/DDBJ databases">
        <title>Freshwater and sediment microbial communities from various areas in North America, analyzing microbe dynamics in response to fracking.</title>
        <authorList>
            <person name="Lamendella R."/>
        </authorList>
    </citation>
    <scope>NUCLEOTIDE SEQUENCE [LARGE SCALE GENOMIC DNA]</scope>
    <source>
        <strain evidence="5 6">175.2</strain>
    </source>
</reference>
<dbReference type="InterPro" id="IPR051801">
    <property type="entry name" value="GH28_Enzymes"/>
</dbReference>
<dbReference type="InterPro" id="IPR011050">
    <property type="entry name" value="Pectin_lyase_fold/virulence"/>
</dbReference>
<protein>
    <submittedName>
        <fullName evidence="5">Polygalacturonase</fullName>
    </submittedName>
</protein>
<dbReference type="Pfam" id="PF07470">
    <property type="entry name" value="Glyco_hydro_88"/>
    <property type="match status" value="1"/>
</dbReference>
<dbReference type="InterPro" id="IPR010905">
    <property type="entry name" value="Glyco_hydro_88"/>
</dbReference>
<dbReference type="SUPFAM" id="SSF51126">
    <property type="entry name" value="Pectin lyase-like"/>
    <property type="match status" value="1"/>
</dbReference>
<dbReference type="Pfam" id="PF00295">
    <property type="entry name" value="Glyco_hydro_28"/>
    <property type="match status" value="1"/>
</dbReference>
<name>A0A4R3P0S8_9HYPH</name>
<dbReference type="SMART" id="SM00710">
    <property type="entry name" value="PbH1"/>
    <property type="match status" value="3"/>
</dbReference>
<dbReference type="InterPro" id="IPR006626">
    <property type="entry name" value="PbH1"/>
</dbReference>
<dbReference type="PANTHER" id="PTHR31339">
    <property type="entry name" value="PECTIN LYASE-RELATED"/>
    <property type="match status" value="1"/>
</dbReference>
<keyword evidence="3 4" id="KW-0326">Glycosidase</keyword>
<evidence type="ECO:0000256" key="3">
    <source>
        <dbReference type="ARBA" id="ARBA00023295"/>
    </source>
</evidence>
<dbReference type="EMBL" id="SMAR01000012">
    <property type="protein sequence ID" value="TCT39549.1"/>
    <property type="molecule type" value="Genomic_DNA"/>
</dbReference>
<evidence type="ECO:0000256" key="4">
    <source>
        <dbReference type="RuleBase" id="RU361169"/>
    </source>
</evidence>
<gene>
    <name evidence="5" type="ORF">EDC90_101246</name>
</gene>
<keyword evidence="6" id="KW-1185">Reference proteome</keyword>
<sequence>MTAIELLAVSARTVTFAAFSRQSKYFLKDTLDWRVVDAASGDTVAKGQTAKTVFSVFGLEPASDYRLEIGDEGLAFNTTSEARFADITEFGATPESPNNAAAIQNALDTLPAGSTLFFGAGVWSTGPLFLKSGITLYLAEDAVLYGIADRDQYPILPARHDDGRVLGTWEGVAEPCYASVITAIDQKNITITGPGRIDAGGDRGDWWTWHKETRNGARRARTLFLSGCENITVTGPTICNSPAWMVHPVFTENMLVADVKIESDPDSPNTDGFDPECCTNVVMRGIHFSVGDDCIAIKAGKRDPKGGLDGPTRNIWIENCFMERGHGGVVVGSEMSGSVSNVTVARCEMRDTDRGFRVKTRRGRGGFVSQILMEDCEMDNVVSPFVMNAFYFCDSDGKSDYVQSRDPDAVSDVTPRMSDITMRRVVARNVHTSAAAFYGLPEMPIENVTIEDYTVSYAPHAIAQPPVMACQIDPVRHAGIIAENASVTATNVVFEREASVEPFYQQALLRYCDEYARDYEAYKGGPLCYEDGCLYRGLIALYETTGEKRWFDHLVRLVSAQVDENGVMAGYVLEDFNIDNVLSGRALVWLARNSEDQRYKKAADTLVEQLKKHPRTKEGPHWHKHRYPEQVWLDGLYMGLPFKLEYGLAFDVPHLIEEAADELLAGLDVTYDPESRLYRHAYDSARVQPWADSQTGQAPAHWSRAIGWAAMALVDIIENLPDGEKRNRLIARWAALAGQLGGMTTADGRWLQVTDKPEMGGNYAESSATAMFAYAYMKSRRLGLAGVDAAIGDQAFETLVRKAFETDESGRRVLGKIVCVAGLGAFGGVIRDGTPGYYLTEAIRADDIKGVGPFMMGFAEVLAESRAAGLVAEGKSRAVA</sequence>